<evidence type="ECO:0000313" key="7">
    <source>
        <dbReference type="RefSeq" id="XP_027121485.2"/>
    </source>
</evidence>
<organism evidence="6 7">
    <name type="scientific">Coffea arabica</name>
    <name type="common">Arabian coffee</name>
    <dbReference type="NCBI Taxonomy" id="13443"/>
    <lineage>
        <taxon>Eukaryota</taxon>
        <taxon>Viridiplantae</taxon>
        <taxon>Streptophyta</taxon>
        <taxon>Embryophyta</taxon>
        <taxon>Tracheophyta</taxon>
        <taxon>Spermatophyta</taxon>
        <taxon>Magnoliopsida</taxon>
        <taxon>eudicotyledons</taxon>
        <taxon>Gunneridae</taxon>
        <taxon>Pentapetalae</taxon>
        <taxon>asterids</taxon>
        <taxon>lamiids</taxon>
        <taxon>Gentianales</taxon>
        <taxon>Rubiaceae</taxon>
        <taxon>Ixoroideae</taxon>
        <taxon>Gardenieae complex</taxon>
        <taxon>Bertiereae - Coffeeae clade</taxon>
        <taxon>Coffeeae</taxon>
        <taxon>Coffea</taxon>
    </lineage>
</organism>
<dbReference type="Pfam" id="PF00046">
    <property type="entry name" value="Homeodomain"/>
    <property type="match status" value="1"/>
</dbReference>
<proteinExistence type="predicted"/>
<keyword evidence="2 3" id="KW-0371">Homeobox</keyword>
<dbReference type="OrthoDB" id="6159439at2759"/>
<gene>
    <name evidence="7" type="primary">LOC113738476</name>
</gene>
<evidence type="ECO:0000256" key="3">
    <source>
        <dbReference type="RuleBase" id="RU000682"/>
    </source>
</evidence>
<dbReference type="SMART" id="SM00389">
    <property type="entry name" value="HOX"/>
    <property type="match status" value="1"/>
</dbReference>
<dbReference type="PROSITE" id="PS50071">
    <property type="entry name" value="HOMEOBOX_2"/>
    <property type="match status" value="1"/>
</dbReference>
<reference evidence="6" key="1">
    <citation type="journal article" date="2025" name="Foods">
        <title>Unveiling the Microbial Signatures of Arabica Coffee Cherries: Insights into Ripeness Specific Diversity, Functional Traits, and Implications for Quality and Safety.</title>
        <authorList>
            <consortium name="RefSeq"/>
            <person name="Tenea G.N."/>
            <person name="Cifuentes V."/>
            <person name="Reyes P."/>
            <person name="Cevallos-Vallejos M."/>
        </authorList>
    </citation>
    <scope>NUCLEOTIDE SEQUENCE [LARGE SCALE GENOMIC DNA]</scope>
</reference>
<evidence type="ECO:0000313" key="6">
    <source>
        <dbReference type="Proteomes" id="UP001652660"/>
    </source>
</evidence>
<dbReference type="GO" id="GO:0005634">
    <property type="term" value="C:nucleus"/>
    <property type="evidence" value="ECO:0007669"/>
    <property type="project" value="UniProtKB-SubCell"/>
</dbReference>
<dbReference type="Proteomes" id="UP001652660">
    <property type="component" value="Chromosome 4c"/>
</dbReference>
<evidence type="ECO:0000259" key="5">
    <source>
        <dbReference type="PROSITE" id="PS50071"/>
    </source>
</evidence>
<dbReference type="GeneID" id="113738476"/>
<keyword evidence="6" id="KW-1185">Reference proteome</keyword>
<keyword evidence="2 3" id="KW-0539">Nucleus</keyword>
<feature type="domain" description="Homeobox" evidence="5">
    <location>
        <begin position="97"/>
        <end position="162"/>
    </location>
</feature>
<evidence type="ECO:0000256" key="4">
    <source>
        <dbReference type="SAM" id="MobiDB-lite"/>
    </source>
</evidence>
<keyword evidence="2 3" id="KW-0238">DNA-binding</keyword>
<protein>
    <submittedName>
        <fullName evidence="7">WUSCHEL-related homeobox 8-like</fullName>
    </submittedName>
</protein>
<feature type="DNA-binding region" description="Homeobox" evidence="2">
    <location>
        <begin position="99"/>
        <end position="163"/>
    </location>
</feature>
<comment type="subcellular location">
    <subcellularLocation>
        <location evidence="1 2 3">Nucleus</location>
    </subcellularLocation>
</comment>
<dbReference type="CDD" id="cd00086">
    <property type="entry name" value="homeodomain"/>
    <property type="match status" value="1"/>
</dbReference>
<reference evidence="7" key="2">
    <citation type="submission" date="2025-08" db="UniProtKB">
        <authorList>
            <consortium name="RefSeq"/>
        </authorList>
    </citation>
    <scope>IDENTIFICATION</scope>
    <source>
        <tissue evidence="7">Leaves</tissue>
    </source>
</reference>
<dbReference type="AlphaFoldDB" id="A0A6P6X1K4"/>
<feature type="region of interest" description="Disordered" evidence="4">
    <location>
        <begin position="163"/>
        <end position="191"/>
    </location>
</feature>
<accession>A0A6P6X1K4</accession>
<dbReference type="InterPro" id="IPR001356">
    <property type="entry name" value="HD"/>
</dbReference>
<dbReference type="InterPro" id="IPR044559">
    <property type="entry name" value="WOX13-like"/>
</dbReference>
<dbReference type="GO" id="GO:0003677">
    <property type="term" value="F:DNA binding"/>
    <property type="evidence" value="ECO:0007669"/>
    <property type="project" value="UniProtKB-UniRule"/>
</dbReference>
<dbReference type="PANTHER" id="PTHR46777:SF5">
    <property type="entry name" value="WUSCHEL-RELATED HOMEOBOX 13"/>
    <property type="match status" value="1"/>
</dbReference>
<dbReference type="InterPro" id="IPR009057">
    <property type="entry name" value="Homeodomain-like_sf"/>
</dbReference>
<dbReference type="GO" id="GO:0003700">
    <property type="term" value="F:DNA-binding transcription factor activity"/>
    <property type="evidence" value="ECO:0007669"/>
    <property type="project" value="InterPro"/>
</dbReference>
<sequence>MEYEKQKQHQEERQKPQLLMEGQNIHGGNLNNGDDMFVKVMTDEQMEILGKQIAAYATICEQLEDLHRALISQNDPSHFMLRNPYLTPLMTTSSLHRIPRRQRWNPTAQQLQILERVFDQGNETPSKEKVKDITAELAKHGQISESNVYNWFQNRRARMKKKQVVVENKKTEPETQMVTESSLEEGEKLKPSEPMIEGQNYCVQKVSAGNSIFSFDEQGMEMQQPLFAIEGFHRGMSPDKAKIHYLLEDMDVNPPGCYDPYIHAE</sequence>
<evidence type="ECO:0000256" key="1">
    <source>
        <dbReference type="ARBA" id="ARBA00004123"/>
    </source>
</evidence>
<dbReference type="Gene3D" id="1.10.10.60">
    <property type="entry name" value="Homeodomain-like"/>
    <property type="match status" value="1"/>
</dbReference>
<dbReference type="PANTHER" id="PTHR46777">
    <property type="entry name" value="WUSCHEL-RELATED HOMEOBOX 13"/>
    <property type="match status" value="1"/>
</dbReference>
<dbReference type="RefSeq" id="XP_027121485.2">
    <property type="nucleotide sequence ID" value="XM_027265684.2"/>
</dbReference>
<evidence type="ECO:0000256" key="2">
    <source>
        <dbReference type="PROSITE-ProRule" id="PRU00108"/>
    </source>
</evidence>
<name>A0A6P6X1K4_COFAR</name>
<dbReference type="SUPFAM" id="SSF46689">
    <property type="entry name" value="Homeodomain-like"/>
    <property type="match status" value="1"/>
</dbReference>